<sequence>MFSFFDVLKVFLFAVSLTDSFIRAPPFCFLCNKKRHKKNLLSFLHLPYILHIHFFSLRARPPQSVSSGMSGTKE</sequence>
<dbReference type="Proteomes" id="UP000006002">
    <property type="component" value="Unassembled WGS sequence"/>
</dbReference>
<dbReference type="EMBL" id="AAVO02000006">
    <property type="protein sequence ID" value="EDM87660.1"/>
    <property type="molecule type" value="Genomic_DNA"/>
</dbReference>
<dbReference type="HOGENOM" id="CLU_2680341_0_0_9"/>
<name>A5ZS64_9FIRM</name>
<evidence type="ECO:0000313" key="2">
    <source>
        <dbReference type="Proteomes" id="UP000006002"/>
    </source>
</evidence>
<comment type="caution">
    <text evidence="1">The sequence shown here is derived from an EMBL/GenBank/DDBJ whole genome shotgun (WGS) entry which is preliminary data.</text>
</comment>
<gene>
    <name evidence="1" type="ORF">RUMOBE_01841</name>
</gene>
<protein>
    <submittedName>
        <fullName evidence="1">Uncharacterized protein</fullName>
    </submittedName>
</protein>
<reference evidence="1 2" key="1">
    <citation type="submission" date="2007-03" db="EMBL/GenBank/DDBJ databases">
        <authorList>
            <person name="Fulton L."/>
            <person name="Clifton S."/>
            <person name="Fulton B."/>
            <person name="Xu J."/>
            <person name="Minx P."/>
            <person name="Pepin K.H."/>
            <person name="Johnson M."/>
            <person name="Thiruvilangam P."/>
            <person name="Bhonagiri V."/>
            <person name="Nash W.E."/>
            <person name="Mardis E.R."/>
            <person name="Wilson R.K."/>
        </authorList>
    </citation>
    <scope>NUCLEOTIDE SEQUENCE [LARGE SCALE GENOMIC DNA]</scope>
    <source>
        <strain evidence="1 2">ATCC 29174</strain>
    </source>
</reference>
<dbReference type="AlphaFoldDB" id="A5ZS64"/>
<proteinExistence type="predicted"/>
<evidence type="ECO:0000313" key="1">
    <source>
        <dbReference type="EMBL" id="EDM87660.1"/>
    </source>
</evidence>
<accession>A5ZS64</accession>
<reference evidence="1 2" key="2">
    <citation type="submission" date="2007-04" db="EMBL/GenBank/DDBJ databases">
        <title>Draft genome sequence of Ruminococcus obeum (ATCC 29174).</title>
        <authorList>
            <person name="Sudarsanam P."/>
            <person name="Ley R."/>
            <person name="Guruge J."/>
            <person name="Turnbaugh P.J."/>
            <person name="Mahowald M."/>
            <person name="Liep D."/>
            <person name="Gordon J."/>
        </authorList>
    </citation>
    <scope>NUCLEOTIDE SEQUENCE [LARGE SCALE GENOMIC DNA]</scope>
    <source>
        <strain evidence="1 2">ATCC 29174</strain>
    </source>
</reference>
<organism evidence="1 2">
    <name type="scientific">Blautia obeum ATCC 29174</name>
    <dbReference type="NCBI Taxonomy" id="411459"/>
    <lineage>
        <taxon>Bacteria</taxon>
        <taxon>Bacillati</taxon>
        <taxon>Bacillota</taxon>
        <taxon>Clostridia</taxon>
        <taxon>Lachnospirales</taxon>
        <taxon>Lachnospiraceae</taxon>
        <taxon>Blautia</taxon>
    </lineage>
</organism>